<keyword evidence="2" id="KW-1185">Reference proteome</keyword>
<dbReference type="Proteomes" id="UP001520654">
    <property type="component" value="Unassembled WGS sequence"/>
</dbReference>
<keyword evidence="1" id="KW-0808">Transferase</keyword>
<accession>A0ABS8ECZ0</accession>
<protein>
    <submittedName>
        <fullName evidence="1">Serine-threonine protein kinase</fullName>
    </submittedName>
</protein>
<keyword evidence="1" id="KW-0418">Kinase</keyword>
<organism evidence="1 2">
    <name type="scientific">Streptomyces flavotricini</name>
    <dbReference type="NCBI Taxonomy" id="66888"/>
    <lineage>
        <taxon>Bacteria</taxon>
        <taxon>Bacillati</taxon>
        <taxon>Actinomycetota</taxon>
        <taxon>Actinomycetes</taxon>
        <taxon>Kitasatosporales</taxon>
        <taxon>Streptomycetaceae</taxon>
        <taxon>Streptomyces</taxon>
    </lineage>
</organism>
<dbReference type="RefSeq" id="WP_229341042.1">
    <property type="nucleotide sequence ID" value="NZ_JAINUL010000001.1"/>
</dbReference>
<proteinExistence type="predicted"/>
<evidence type="ECO:0000313" key="2">
    <source>
        <dbReference type="Proteomes" id="UP001520654"/>
    </source>
</evidence>
<evidence type="ECO:0000313" key="1">
    <source>
        <dbReference type="EMBL" id="MCC0099020.1"/>
    </source>
</evidence>
<dbReference type="EMBL" id="JAINUL010000001">
    <property type="protein sequence ID" value="MCC0099020.1"/>
    <property type="molecule type" value="Genomic_DNA"/>
</dbReference>
<sequence>MSDATAVGGGIGVGPYAELTFDAEGDVDPGSRDAAAALEATDLLVFAHGWNSDRATSTRLFDRFYAPFPELVGSGVRLGYVGVVWPSIRFSDEPIPDFDPHGALAEPGHGTALDPATLRALGEFWPGRVAELDRIAELLQDRPESAAAFTEFGALVRELAGVDVVDAPGAAGIAGPAGAGGSGVAGVAGPAVRDVPAIFTLDVLEVCRALTEGLVEAGAPSGDAAGPGFSLGGGLHALWNGAKELLRQATYYQMKKRAGVVGERGLGPVLAELAGRRPALRIHLIGHSFGARVVSFSLRAVPDGARYVKSATLLQGAFSHYAFTDRLPHDKGSGGALRGMQRRVDGPVVACHSPYDSALKVFYPLASRMAGDSAGLLGFDERWGAIGHDGVQAVPGAPRLTLDAALRAGVPEAGCVSVDTGSVVRRGGPPSGAHSDICHEELARLVVAAGRMGR</sequence>
<dbReference type="SUPFAM" id="SSF53474">
    <property type="entry name" value="alpha/beta-Hydrolases"/>
    <property type="match status" value="1"/>
</dbReference>
<name>A0ABS8ECZ0_9ACTN</name>
<dbReference type="GO" id="GO:0016301">
    <property type="term" value="F:kinase activity"/>
    <property type="evidence" value="ECO:0007669"/>
    <property type="project" value="UniProtKB-KW"/>
</dbReference>
<comment type="caution">
    <text evidence="1">The sequence shown here is derived from an EMBL/GenBank/DDBJ whole genome shotgun (WGS) entry which is preliminary data.</text>
</comment>
<gene>
    <name evidence="1" type="ORF">K7B10_30430</name>
</gene>
<dbReference type="InterPro" id="IPR029058">
    <property type="entry name" value="AB_hydrolase_fold"/>
</dbReference>
<reference evidence="1 2" key="1">
    <citation type="submission" date="2021-08" db="EMBL/GenBank/DDBJ databases">
        <title>Genomic Architecture of Streptomyces flavotricini NGL1 and Streptomyces erythrochromogenes HMS4 With Differential Plant Beneficial attributes and laccase production capabilities.</title>
        <authorList>
            <person name="Salwan R."/>
            <person name="Kaur R."/>
            <person name="Sharma V."/>
        </authorList>
    </citation>
    <scope>NUCLEOTIDE SEQUENCE [LARGE SCALE GENOMIC DNA]</scope>
    <source>
        <strain evidence="1 2">NGL1</strain>
    </source>
</reference>